<protein>
    <submittedName>
        <fullName evidence="1">Uncharacterized protein</fullName>
    </submittedName>
</protein>
<proteinExistence type="predicted"/>
<dbReference type="Proteomes" id="UP001497516">
    <property type="component" value="Chromosome 1"/>
</dbReference>
<evidence type="ECO:0000313" key="1">
    <source>
        <dbReference type="EMBL" id="CAL1357576.1"/>
    </source>
</evidence>
<accession>A0AAV2CNG1</accession>
<keyword evidence="2" id="KW-1185">Reference proteome</keyword>
<name>A0AAV2CNG1_9ROSI</name>
<reference evidence="1 2" key="1">
    <citation type="submission" date="2024-04" db="EMBL/GenBank/DDBJ databases">
        <authorList>
            <person name="Fracassetti M."/>
        </authorList>
    </citation>
    <scope>NUCLEOTIDE SEQUENCE [LARGE SCALE GENOMIC DNA]</scope>
</reference>
<organism evidence="1 2">
    <name type="scientific">Linum trigynum</name>
    <dbReference type="NCBI Taxonomy" id="586398"/>
    <lineage>
        <taxon>Eukaryota</taxon>
        <taxon>Viridiplantae</taxon>
        <taxon>Streptophyta</taxon>
        <taxon>Embryophyta</taxon>
        <taxon>Tracheophyta</taxon>
        <taxon>Spermatophyta</taxon>
        <taxon>Magnoliopsida</taxon>
        <taxon>eudicotyledons</taxon>
        <taxon>Gunneridae</taxon>
        <taxon>Pentapetalae</taxon>
        <taxon>rosids</taxon>
        <taxon>fabids</taxon>
        <taxon>Malpighiales</taxon>
        <taxon>Linaceae</taxon>
        <taxon>Linum</taxon>
    </lineage>
</organism>
<evidence type="ECO:0000313" key="2">
    <source>
        <dbReference type="Proteomes" id="UP001497516"/>
    </source>
</evidence>
<dbReference type="AlphaFoldDB" id="A0AAV2CNG1"/>
<dbReference type="EMBL" id="OZ034813">
    <property type="protein sequence ID" value="CAL1357576.1"/>
    <property type="molecule type" value="Genomic_DNA"/>
</dbReference>
<sequence length="133" mass="15515">MYSKLHWYTYHSTGTRTTPLVHVPLHWYTYQSIGVFPLPPSGTTLTFRFCRRHLGLIESLPWKDGGQQEKIKRRPWIRGSCWKVMFEMEDGGRQTADDMDGRTCCKGGGDIRQPCNDEPELWFSTTMERNKGK</sequence>
<gene>
    <name evidence="1" type="ORF">LTRI10_LOCUS5195</name>
</gene>